<evidence type="ECO:0000256" key="1">
    <source>
        <dbReference type="ARBA" id="ARBA00022741"/>
    </source>
</evidence>
<dbReference type="InterPro" id="IPR030381">
    <property type="entry name" value="G_DYNAMIN_dom"/>
</dbReference>
<gene>
    <name evidence="7" type="primary">LOC108821927</name>
</gene>
<evidence type="ECO:0000259" key="4">
    <source>
        <dbReference type="PROSITE" id="PS51388"/>
    </source>
</evidence>
<dbReference type="InterPro" id="IPR022812">
    <property type="entry name" value="Dynamin"/>
</dbReference>
<dbReference type="RefSeq" id="XP_018450420.1">
    <property type="nucleotide sequence ID" value="XM_018594918.2"/>
</dbReference>
<dbReference type="GO" id="GO:0003924">
    <property type="term" value="F:GTPase activity"/>
    <property type="evidence" value="ECO:0007669"/>
    <property type="project" value="InterPro"/>
</dbReference>
<keyword evidence="6" id="KW-1185">Reference proteome</keyword>
<dbReference type="PRINTS" id="PR00195">
    <property type="entry name" value="DYNAMIN"/>
</dbReference>
<dbReference type="OrthoDB" id="5061070at2759"/>
<dbReference type="FunFam" id="3.40.50.300:FF:001237">
    <property type="entry name" value="Dynamin-related protein 4C"/>
    <property type="match status" value="1"/>
</dbReference>
<accession>A0A6J0KR65</accession>
<dbReference type="GO" id="GO:0005525">
    <property type="term" value="F:GTP binding"/>
    <property type="evidence" value="ECO:0007669"/>
    <property type="project" value="UniProtKB-KW"/>
</dbReference>
<evidence type="ECO:0000259" key="5">
    <source>
        <dbReference type="PROSITE" id="PS51718"/>
    </source>
</evidence>
<keyword evidence="3" id="KW-0505">Motor protein</keyword>
<dbReference type="SUPFAM" id="SSF52540">
    <property type="entry name" value="P-loop containing nucleoside triphosphate hydrolases"/>
    <property type="match status" value="1"/>
</dbReference>
<dbReference type="InterPro" id="IPR045063">
    <property type="entry name" value="Dynamin_N"/>
</dbReference>
<dbReference type="Pfam" id="PF00350">
    <property type="entry name" value="Dynamin_N"/>
    <property type="match status" value="1"/>
</dbReference>
<dbReference type="InterPro" id="IPR027417">
    <property type="entry name" value="P-loop_NTPase"/>
</dbReference>
<dbReference type="InterPro" id="IPR000375">
    <property type="entry name" value="Dynamin_stalk"/>
</dbReference>
<organism evidence="6 7">
    <name type="scientific">Raphanus sativus</name>
    <name type="common">Radish</name>
    <name type="synonym">Raphanus raphanistrum var. sativus</name>
    <dbReference type="NCBI Taxonomy" id="3726"/>
    <lineage>
        <taxon>Eukaryota</taxon>
        <taxon>Viridiplantae</taxon>
        <taxon>Streptophyta</taxon>
        <taxon>Embryophyta</taxon>
        <taxon>Tracheophyta</taxon>
        <taxon>Spermatophyta</taxon>
        <taxon>Magnoliopsida</taxon>
        <taxon>eudicotyledons</taxon>
        <taxon>Gunneridae</taxon>
        <taxon>Pentapetalae</taxon>
        <taxon>rosids</taxon>
        <taxon>malvids</taxon>
        <taxon>Brassicales</taxon>
        <taxon>Brassicaceae</taxon>
        <taxon>Brassiceae</taxon>
        <taxon>Raphanus</taxon>
    </lineage>
</organism>
<dbReference type="PROSITE" id="PS51388">
    <property type="entry name" value="GED"/>
    <property type="match status" value="1"/>
</dbReference>
<dbReference type="PANTHER" id="PTHR11566">
    <property type="entry name" value="DYNAMIN"/>
    <property type="match status" value="1"/>
</dbReference>
<dbReference type="Pfam" id="PF02212">
    <property type="entry name" value="GED"/>
    <property type="match status" value="1"/>
</dbReference>
<dbReference type="InterPro" id="IPR020850">
    <property type="entry name" value="GED_dom"/>
</dbReference>
<dbReference type="PANTHER" id="PTHR11566:SF173">
    <property type="entry name" value="DYNAMIN-RELATED PROTEIN 4C"/>
    <property type="match status" value="1"/>
</dbReference>
<dbReference type="Gene3D" id="3.40.50.300">
    <property type="entry name" value="P-loop containing nucleotide triphosphate hydrolases"/>
    <property type="match status" value="1"/>
</dbReference>
<reference evidence="7" key="2">
    <citation type="submission" date="2025-08" db="UniProtKB">
        <authorList>
            <consortium name="RefSeq"/>
        </authorList>
    </citation>
    <scope>IDENTIFICATION</scope>
    <source>
        <tissue evidence="7">Leaf</tissue>
    </source>
</reference>
<dbReference type="CDD" id="cd08771">
    <property type="entry name" value="DLP_1"/>
    <property type="match status" value="1"/>
</dbReference>
<sequence>MGGSMMPEAYENNIDAGLSSLAITNTSPCHNVPVQAPIISSYNDQIRPLLDTIDRLRNLNVMKEGIQLPTIVVVGDQSSGKSSVLESLAGISLPRDVGICTRVPLVMRLQRSSSPEAEILLKYGVKSVTTDEEHITKDICTATEAIAGSGKGVSDTPLELYVRNKSVPDLTMVDLPGITRNPVNGQPEDIYEQVSAMIKKYIEPQESIILNVLAAGNDFSTYESIRMSKQVDKKGERTLAVVTKADVQPQGLLEKVTADDVNIGLGYVCVRNRLGDETYQEAREKETSLFKTDPWLSKIDKNIVGIPVLAKRLVEIQAMMINRCLPGIVMKIDEKLDKSVVELSKLPAVITCEREAWMTLTDIIRSVESLLKLLIIQGEYSEYPDDLNMHCSARLADMLIKFSNDLQAQPQVAGTEFLMDEINVLEECKCIGLPNFLRMSAFVSILSQRLDAIRARPVEFMKEIWDYLEAVLSSVINKYSENFSQIQPSIQRASRRLISKIKEQSVTRVVEMVEMEKMMEYTCNPEYTTVRTQMIAAQANFVNTVVGLNLATSASSGFGTVPITHLRKYPAQLLHQALDLKISITAYWAIVVRRIVDSVALHLQFTVKNLVNSQFQKEIVGELGGGDFEKMLDESPSVACKRERLKNSIKLLKESKEAVAAVLDQSPGHGYRY</sequence>
<dbReference type="Pfam" id="PF01031">
    <property type="entry name" value="Dynamin_M"/>
    <property type="match status" value="1"/>
</dbReference>
<evidence type="ECO:0000313" key="7">
    <source>
        <dbReference type="RefSeq" id="XP_018450420.1"/>
    </source>
</evidence>
<protein>
    <submittedName>
        <fullName evidence="7">Dynamin-related protein 4C-like</fullName>
    </submittedName>
</protein>
<dbReference type="InterPro" id="IPR001401">
    <property type="entry name" value="Dynamin_GTPase"/>
</dbReference>
<dbReference type="GO" id="GO:0016020">
    <property type="term" value="C:membrane"/>
    <property type="evidence" value="ECO:0007669"/>
    <property type="project" value="TreeGrafter"/>
</dbReference>
<feature type="domain" description="Dynamin-type G" evidence="5">
    <location>
        <begin position="65"/>
        <end position="326"/>
    </location>
</feature>
<dbReference type="Proteomes" id="UP000504610">
    <property type="component" value="Chromosome 8"/>
</dbReference>
<dbReference type="AlphaFoldDB" id="A0A6J0KR65"/>
<reference evidence="6" key="1">
    <citation type="journal article" date="2019" name="Database">
        <title>The radish genome database (RadishGD): an integrated information resource for radish genomics.</title>
        <authorList>
            <person name="Yu H.J."/>
            <person name="Baek S."/>
            <person name="Lee Y.J."/>
            <person name="Cho A."/>
            <person name="Mun J.H."/>
        </authorList>
    </citation>
    <scope>NUCLEOTIDE SEQUENCE [LARGE SCALE GENOMIC DNA]</scope>
    <source>
        <strain evidence="6">cv. WK10039</strain>
    </source>
</reference>
<keyword evidence="1" id="KW-0547">Nucleotide-binding</keyword>
<evidence type="ECO:0000256" key="3">
    <source>
        <dbReference type="ARBA" id="ARBA00023175"/>
    </source>
</evidence>
<evidence type="ECO:0000313" key="6">
    <source>
        <dbReference type="Proteomes" id="UP000504610"/>
    </source>
</evidence>
<dbReference type="InterPro" id="IPR003130">
    <property type="entry name" value="GED"/>
</dbReference>
<dbReference type="GO" id="GO:0008017">
    <property type="term" value="F:microtubule binding"/>
    <property type="evidence" value="ECO:0007669"/>
    <property type="project" value="TreeGrafter"/>
</dbReference>
<dbReference type="KEGG" id="rsz:108821927"/>
<dbReference type="GO" id="GO:0005874">
    <property type="term" value="C:microtubule"/>
    <property type="evidence" value="ECO:0007669"/>
    <property type="project" value="TreeGrafter"/>
</dbReference>
<dbReference type="GeneID" id="108821927"/>
<dbReference type="SMART" id="SM00053">
    <property type="entry name" value="DYNc"/>
    <property type="match status" value="1"/>
</dbReference>
<dbReference type="PROSITE" id="PS51718">
    <property type="entry name" value="G_DYNAMIN_2"/>
    <property type="match status" value="1"/>
</dbReference>
<proteinExistence type="predicted"/>
<keyword evidence="2" id="KW-0342">GTP-binding</keyword>
<dbReference type="Gene3D" id="1.20.120.1240">
    <property type="entry name" value="Dynamin, middle domain"/>
    <property type="match status" value="1"/>
</dbReference>
<feature type="domain" description="GED" evidence="4">
    <location>
        <begin position="577"/>
        <end position="667"/>
    </location>
</feature>
<dbReference type="SMART" id="SM00302">
    <property type="entry name" value="GED"/>
    <property type="match status" value="1"/>
</dbReference>
<name>A0A6J0KR65_RAPSA</name>
<dbReference type="GO" id="GO:0005737">
    <property type="term" value="C:cytoplasm"/>
    <property type="evidence" value="ECO:0007669"/>
    <property type="project" value="TreeGrafter"/>
</dbReference>
<evidence type="ECO:0000256" key="2">
    <source>
        <dbReference type="ARBA" id="ARBA00023134"/>
    </source>
</evidence>